<evidence type="ECO:0000313" key="3">
    <source>
        <dbReference type="EMBL" id="EFJ38354.1"/>
    </source>
</evidence>
<dbReference type="Gramene" id="EFJ38354">
    <property type="protein sequence ID" value="EFJ38354"/>
    <property type="gene ID" value="SELMODRAFT_402199"/>
</dbReference>
<keyword evidence="4" id="KW-1185">Reference proteome</keyword>
<name>D8QPW7_SELML</name>
<dbReference type="PANTHER" id="PTHR10166">
    <property type="entry name" value="VOLTAGE-DEPENDENT CALCIUM CHANNEL SUBUNIT ALPHA-2/DELTA-RELATED"/>
    <property type="match status" value="1"/>
</dbReference>
<dbReference type="InterPro" id="IPR036465">
    <property type="entry name" value="vWFA_dom_sf"/>
</dbReference>
<dbReference type="InParanoid" id="D8QPW7"/>
<keyword evidence="1" id="KW-0812">Transmembrane</keyword>
<keyword evidence="1" id="KW-1133">Transmembrane helix</keyword>
<evidence type="ECO:0000256" key="1">
    <source>
        <dbReference type="SAM" id="Phobius"/>
    </source>
</evidence>
<accession>D8QPW7</accession>
<dbReference type="SMART" id="SM00327">
    <property type="entry name" value="VWA"/>
    <property type="match status" value="1"/>
</dbReference>
<protein>
    <recommendedName>
        <fullName evidence="2">VWFA domain-containing protein</fullName>
    </recommendedName>
</protein>
<dbReference type="EMBL" id="GL377565">
    <property type="protein sequence ID" value="EFJ38354.1"/>
    <property type="molecule type" value="Genomic_DNA"/>
</dbReference>
<keyword evidence="1" id="KW-0472">Membrane</keyword>
<gene>
    <name evidence="3" type="ORF">SELMODRAFT_402199</name>
</gene>
<dbReference type="KEGG" id="smo:SELMODRAFT_402199"/>
<evidence type="ECO:0000259" key="2">
    <source>
        <dbReference type="PROSITE" id="PS50234"/>
    </source>
</evidence>
<dbReference type="Gene3D" id="3.40.50.410">
    <property type="entry name" value="von Willebrand factor, type A domain"/>
    <property type="match status" value="2"/>
</dbReference>
<dbReference type="SUPFAM" id="SSF53300">
    <property type="entry name" value="vWA-like"/>
    <property type="match status" value="2"/>
</dbReference>
<sequence length="878" mass="96287">MAKKKKKSLGEDEKTWVWNCVIRGYGMLGPIECAREAFLQCPARNFLSWKLLADAYAQKGHYGKVLEIEDKIPAVMYQLAPPPPSPASIFDAVSLYQKGKRIRLVRTHRVLVRAQNTNIEELLDVTDLQVQEIAKQAIEWSLSICLPETCIRQPCRPQGPEALMNWGTSESSLHSFGNGTCRYVSVSSERSYIRVSPELASETDTAAVLPATGKALFGGGIEGYLYVYPSWVSVVLENLETSSNASGISSLKDAIAKVKVDNSPKDIKKGLAAALDLFNSSSNLNVILLFTDGQFASNFNFADLNPLFAQLNDKGVVVFVYRIGFFTSNDATFQEMQAFDANQRLIGVACIDIIAEKLISRHGSAAVQEAVSKRSFHSSENHQFFEDFMAVGAIAGICVGAAVLVLAAAAVVFYSNAQDNIETVLNETDFQVQQIANQAILNRANTCGSLSDCSLDTCKRRPCWPQSKDEIQKLSCISVFRNGDCTSPANGTCQSLSVSTQKTYLRVPADQDPEKDRDFQTVLCAQKSLDKKLQQAWNNTNKFSVGWAFFGGIEGYLYVYPGRDYVDSGQCDLYDPRLRPWFLNTLAIQKSLYILLDTSTSMSNPTGVLSSQSRFNVASNIIKQLLNTLTNGDQVAVSTIGGEKIGAPVSVVLDVQETSLNLTGISSLKDSISNTSVTNSASNIKNGLQGALHFFNTSSNLNVIILFTDGQFVTPGNFNFTQLSPVLAQLNARNVVVFVYRIGSFTSNDSAAFQQMQSSLNMSYEFISDDKNPLLKIHSYFDYIAWLRFVAVNKKPVWASLYADSAGLGNVTTSIFPAFDANQQLIGVASIDVLADGLIAKLGQPTVEKALSQRSFPPSQQKPLPLARTVTWNFDFAF</sequence>
<dbReference type="InterPro" id="IPR002035">
    <property type="entry name" value="VWF_A"/>
</dbReference>
<feature type="transmembrane region" description="Helical" evidence="1">
    <location>
        <begin position="388"/>
        <end position="414"/>
    </location>
</feature>
<evidence type="ECO:0000313" key="4">
    <source>
        <dbReference type="Proteomes" id="UP000001514"/>
    </source>
</evidence>
<dbReference type="InterPro" id="IPR051173">
    <property type="entry name" value="Ca_channel_alpha-2/delta"/>
</dbReference>
<dbReference type="eggNOG" id="KOG2353">
    <property type="taxonomic scope" value="Eukaryota"/>
</dbReference>
<dbReference type="Pfam" id="PF13519">
    <property type="entry name" value="VWA_2"/>
    <property type="match status" value="1"/>
</dbReference>
<dbReference type="PANTHER" id="PTHR10166:SF37">
    <property type="entry name" value="STOLID, ISOFORM H"/>
    <property type="match status" value="1"/>
</dbReference>
<dbReference type="AlphaFoldDB" id="D8QPW7"/>
<dbReference type="GO" id="GO:0005245">
    <property type="term" value="F:voltage-gated calcium channel activity"/>
    <property type="evidence" value="ECO:0000318"/>
    <property type="project" value="GO_Central"/>
</dbReference>
<dbReference type="PROSITE" id="PS50234">
    <property type="entry name" value="VWFA"/>
    <property type="match status" value="1"/>
</dbReference>
<dbReference type="HOGENOM" id="CLU_327735_0_0_1"/>
<dbReference type="GO" id="GO:0005891">
    <property type="term" value="C:voltage-gated calcium channel complex"/>
    <property type="evidence" value="ECO:0000318"/>
    <property type="project" value="GO_Central"/>
</dbReference>
<organism evidence="4">
    <name type="scientific">Selaginella moellendorffii</name>
    <name type="common">Spikemoss</name>
    <dbReference type="NCBI Taxonomy" id="88036"/>
    <lineage>
        <taxon>Eukaryota</taxon>
        <taxon>Viridiplantae</taxon>
        <taxon>Streptophyta</taxon>
        <taxon>Embryophyta</taxon>
        <taxon>Tracheophyta</taxon>
        <taxon>Lycopodiopsida</taxon>
        <taxon>Selaginellales</taxon>
        <taxon>Selaginellaceae</taxon>
        <taxon>Selaginella</taxon>
    </lineage>
</organism>
<dbReference type="Proteomes" id="UP000001514">
    <property type="component" value="Unassembled WGS sequence"/>
</dbReference>
<proteinExistence type="predicted"/>
<dbReference type="Pfam" id="PF00092">
    <property type="entry name" value="VWA"/>
    <property type="match status" value="1"/>
</dbReference>
<feature type="domain" description="VWFA" evidence="2">
    <location>
        <begin position="591"/>
        <end position="784"/>
    </location>
</feature>
<dbReference type="STRING" id="88036.D8QPW7"/>
<dbReference type="CDD" id="cd00198">
    <property type="entry name" value="vWFA"/>
    <property type="match status" value="1"/>
</dbReference>
<reference evidence="3 4" key="1">
    <citation type="journal article" date="2011" name="Science">
        <title>The Selaginella genome identifies genetic changes associated with the evolution of vascular plants.</title>
        <authorList>
            <person name="Banks J.A."/>
            <person name="Nishiyama T."/>
            <person name="Hasebe M."/>
            <person name="Bowman J.L."/>
            <person name="Gribskov M."/>
            <person name="dePamphilis C."/>
            <person name="Albert V.A."/>
            <person name="Aono N."/>
            <person name="Aoyama T."/>
            <person name="Ambrose B.A."/>
            <person name="Ashton N.W."/>
            <person name="Axtell M.J."/>
            <person name="Barker E."/>
            <person name="Barker M.S."/>
            <person name="Bennetzen J.L."/>
            <person name="Bonawitz N.D."/>
            <person name="Chapple C."/>
            <person name="Cheng C."/>
            <person name="Correa L.G."/>
            <person name="Dacre M."/>
            <person name="DeBarry J."/>
            <person name="Dreyer I."/>
            <person name="Elias M."/>
            <person name="Engstrom E.M."/>
            <person name="Estelle M."/>
            <person name="Feng L."/>
            <person name="Finet C."/>
            <person name="Floyd S.K."/>
            <person name="Frommer W.B."/>
            <person name="Fujita T."/>
            <person name="Gramzow L."/>
            <person name="Gutensohn M."/>
            <person name="Harholt J."/>
            <person name="Hattori M."/>
            <person name="Heyl A."/>
            <person name="Hirai T."/>
            <person name="Hiwatashi Y."/>
            <person name="Ishikawa M."/>
            <person name="Iwata M."/>
            <person name="Karol K.G."/>
            <person name="Koehler B."/>
            <person name="Kolukisaoglu U."/>
            <person name="Kubo M."/>
            <person name="Kurata T."/>
            <person name="Lalonde S."/>
            <person name="Li K."/>
            <person name="Li Y."/>
            <person name="Litt A."/>
            <person name="Lyons E."/>
            <person name="Manning G."/>
            <person name="Maruyama T."/>
            <person name="Michael T.P."/>
            <person name="Mikami K."/>
            <person name="Miyazaki S."/>
            <person name="Morinaga S."/>
            <person name="Murata T."/>
            <person name="Mueller-Roeber B."/>
            <person name="Nelson D.R."/>
            <person name="Obara M."/>
            <person name="Oguri Y."/>
            <person name="Olmstead R.G."/>
            <person name="Onodera N."/>
            <person name="Petersen B.L."/>
            <person name="Pils B."/>
            <person name="Prigge M."/>
            <person name="Rensing S.A."/>
            <person name="Riano-Pachon D.M."/>
            <person name="Roberts A.W."/>
            <person name="Sato Y."/>
            <person name="Scheller H.V."/>
            <person name="Schulz B."/>
            <person name="Schulz C."/>
            <person name="Shakirov E.V."/>
            <person name="Shibagaki N."/>
            <person name="Shinohara N."/>
            <person name="Shippen D.E."/>
            <person name="Soerensen I."/>
            <person name="Sotooka R."/>
            <person name="Sugimoto N."/>
            <person name="Sugita M."/>
            <person name="Sumikawa N."/>
            <person name="Tanurdzic M."/>
            <person name="Theissen G."/>
            <person name="Ulvskov P."/>
            <person name="Wakazuki S."/>
            <person name="Weng J.K."/>
            <person name="Willats W.W."/>
            <person name="Wipf D."/>
            <person name="Wolf P.G."/>
            <person name="Yang L."/>
            <person name="Zimmer A.D."/>
            <person name="Zhu Q."/>
            <person name="Mitros T."/>
            <person name="Hellsten U."/>
            <person name="Loque D."/>
            <person name="Otillar R."/>
            <person name="Salamov A."/>
            <person name="Schmutz J."/>
            <person name="Shapiro H."/>
            <person name="Lindquist E."/>
            <person name="Lucas S."/>
            <person name="Rokhsar D."/>
            <person name="Grigoriev I.V."/>
        </authorList>
    </citation>
    <scope>NUCLEOTIDE SEQUENCE [LARGE SCALE GENOMIC DNA]</scope>
</reference>